<keyword evidence="2" id="KW-1185">Reference proteome</keyword>
<dbReference type="Proteomes" id="UP000430692">
    <property type="component" value="Unassembled WGS sequence"/>
</dbReference>
<evidence type="ECO:0000313" key="2">
    <source>
        <dbReference type="Proteomes" id="UP000430692"/>
    </source>
</evidence>
<dbReference type="AlphaFoldDB" id="A0A6I4VXW0"/>
<sequence>MAEKPALRLRLGISNLGEEGWSIHPQLDNDFFSGACPFLLMGTFPQIRWGWTSEQIVHSILSLEGDESPEEKEYYLRQLNEESTKEERQMQSAINSTWIKLQEIVDSLTRVRSDNLSFKQAHEKIGELMMRIEEAHKPIDQAWEVVWKKFLRDNPNYNGEYWPTWEEFVDSRPE</sequence>
<dbReference type="EMBL" id="WUUL01000003">
    <property type="protein sequence ID" value="MXQ53294.1"/>
    <property type="molecule type" value="Genomic_DNA"/>
</dbReference>
<protein>
    <submittedName>
        <fullName evidence="1">Uncharacterized protein</fullName>
    </submittedName>
</protein>
<gene>
    <name evidence="1" type="ORF">GSM42_06015</name>
</gene>
<evidence type="ECO:0000313" key="1">
    <source>
        <dbReference type="EMBL" id="MXQ53294.1"/>
    </source>
</evidence>
<organism evidence="1 2">
    <name type="scientific">Shimazuella alba</name>
    <dbReference type="NCBI Taxonomy" id="2690964"/>
    <lineage>
        <taxon>Bacteria</taxon>
        <taxon>Bacillati</taxon>
        <taxon>Bacillota</taxon>
        <taxon>Bacilli</taxon>
        <taxon>Bacillales</taxon>
        <taxon>Thermoactinomycetaceae</taxon>
        <taxon>Shimazuella</taxon>
    </lineage>
</organism>
<proteinExistence type="predicted"/>
<comment type="caution">
    <text evidence="1">The sequence shown here is derived from an EMBL/GenBank/DDBJ whole genome shotgun (WGS) entry which is preliminary data.</text>
</comment>
<reference evidence="1 2" key="1">
    <citation type="submission" date="2019-12" db="EMBL/GenBank/DDBJ databases">
        <title>Whole-genome analyses of novel actinobacteria.</title>
        <authorList>
            <person name="Sahin N."/>
            <person name="Saygin H."/>
        </authorList>
    </citation>
    <scope>NUCLEOTIDE SEQUENCE [LARGE SCALE GENOMIC DNA]</scope>
    <source>
        <strain evidence="1 2">KC615</strain>
    </source>
</reference>
<name>A0A6I4VXW0_9BACL</name>
<dbReference type="RefSeq" id="WP_160800648.1">
    <property type="nucleotide sequence ID" value="NZ_WUUL01000003.1"/>
</dbReference>
<accession>A0A6I4VXW0</accession>